<comment type="function">
    <text evidence="9">Binds directly to 23S rRNA. The L1 stalk is quite mobile in the ribosome, and is involved in E site tRNA release.</text>
</comment>
<dbReference type="FunFam" id="3.40.50.790:FF:000001">
    <property type="entry name" value="50S ribosomal protein L1"/>
    <property type="match status" value="1"/>
</dbReference>
<comment type="similarity">
    <text evidence="1 9">Belongs to the universal ribosomal protein uL1 family.</text>
</comment>
<dbReference type="AlphaFoldDB" id="A0A2M7V9E3"/>
<dbReference type="PANTHER" id="PTHR36427">
    <property type="entry name" value="54S RIBOSOMAL PROTEIN L1, MITOCHONDRIAL"/>
    <property type="match status" value="1"/>
</dbReference>
<dbReference type="GO" id="GO:0015934">
    <property type="term" value="C:large ribosomal subunit"/>
    <property type="evidence" value="ECO:0007669"/>
    <property type="project" value="InterPro"/>
</dbReference>
<evidence type="ECO:0000313" key="10">
    <source>
        <dbReference type="EMBL" id="PIZ95436.1"/>
    </source>
</evidence>
<evidence type="ECO:0000256" key="9">
    <source>
        <dbReference type="HAMAP-Rule" id="MF_01318"/>
    </source>
</evidence>
<dbReference type="GO" id="GO:0019843">
    <property type="term" value="F:rRNA binding"/>
    <property type="evidence" value="ECO:0007669"/>
    <property type="project" value="UniProtKB-UniRule"/>
</dbReference>
<reference evidence="11" key="1">
    <citation type="submission" date="2017-09" db="EMBL/GenBank/DDBJ databases">
        <title>Depth-based differentiation of microbial function through sediment-hosted aquifers and enrichment of novel symbionts in the deep terrestrial subsurface.</title>
        <authorList>
            <person name="Probst A.J."/>
            <person name="Ladd B."/>
            <person name="Jarett J.K."/>
            <person name="Geller-Mcgrath D.E."/>
            <person name="Sieber C.M.K."/>
            <person name="Emerson J.B."/>
            <person name="Anantharaman K."/>
            <person name="Thomas B.C."/>
            <person name="Malmstrom R."/>
            <person name="Stieglmeier M."/>
            <person name="Klingl A."/>
            <person name="Woyke T."/>
            <person name="Ryan C.M."/>
            <person name="Banfield J.F."/>
        </authorList>
    </citation>
    <scope>NUCLEOTIDE SEQUENCE [LARGE SCALE GENOMIC DNA]</scope>
</reference>
<name>A0A2M7V9E3_9BACT</name>
<organism evidence="10 11">
    <name type="scientific">Candidatus Magasanikbacteria bacterium CG_4_10_14_0_2_um_filter_33_14</name>
    <dbReference type="NCBI Taxonomy" id="1974636"/>
    <lineage>
        <taxon>Bacteria</taxon>
        <taxon>Candidatus Magasanikiibacteriota</taxon>
    </lineage>
</organism>
<dbReference type="Pfam" id="PF00687">
    <property type="entry name" value="Ribosomal_L1"/>
    <property type="match status" value="1"/>
</dbReference>
<keyword evidence="6 9" id="KW-0689">Ribosomal protein</keyword>
<evidence type="ECO:0000256" key="4">
    <source>
        <dbReference type="ARBA" id="ARBA00022845"/>
    </source>
</evidence>
<keyword evidence="4 9" id="KW-0810">Translation regulation</keyword>
<evidence type="ECO:0000256" key="5">
    <source>
        <dbReference type="ARBA" id="ARBA00022884"/>
    </source>
</evidence>
<protein>
    <recommendedName>
        <fullName evidence="8 9">Large ribosomal subunit protein uL1</fullName>
    </recommendedName>
</protein>
<sequence length="225" mass="24210">MSKRMTDLKTQVNTETVYSVAEAIELVKKTSTVKFDASVEVHVKLGIDPKKTDQQIRATVVMPHGTGKTKTVAAFVGANDEADAKAAGADFVYGEEDIKKIKDTGKIEFEIAVATPEMMPKLAIAARVLGPKGLMPNPKTGTVDKNVKRMVEEIKKGKAAFKNDDGANVHQVIGKISFDAKKLEENLAAFMEAIKKAKPQGSKGTYIKGLFLTSSMGPSVKVAVE</sequence>
<gene>
    <name evidence="9" type="primary">rplA</name>
    <name evidence="10" type="ORF">COX80_04510</name>
</gene>
<proteinExistence type="inferred from homology"/>
<dbReference type="InterPro" id="IPR005878">
    <property type="entry name" value="Ribosom_uL1_bac-type"/>
</dbReference>
<dbReference type="PANTHER" id="PTHR36427:SF3">
    <property type="entry name" value="LARGE RIBOSOMAL SUBUNIT PROTEIN UL1M"/>
    <property type="match status" value="1"/>
</dbReference>
<dbReference type="InterPro" id="IPR023674">
    <property type="entry name" value="Ribosomal_uL1-like"/>
</dbReference>
<evidence type="ECO:0000256" key="6">
    <source>
        <dbReference type="ARBA" id="ARBA00022980"/>
    </source>
</evidence>
<keyword evidence="5 9" id="KW-0694">RNA-binding</keyword>
<evidence type="ECO:0000256" key="2">
    <source>
        <dbReference type="ARBA" id="ARBA00022491"/>
    </source>
</evidence>
<comment type="function">
    <text evidence="9">Protein L1 is also a translational repressor protein, it controls the translation of the L11 operon by binding to its mRNA.</text>
</comment>
<dbReference type="EMBL" id="PFPL01000053">
    <property type="protein sequence ID" value="PIZ95436.1"/>
    <property type="molecule type" value="Genomic_DNA"/>
</dbReference>
<keyword evidence="2 9" id="KW-0678">Repressor</keyword>
<dbReference type="GO" id="GO:0003735">
    <property type="term" value="F:structural constituent of ribosome"/>
    <property type="evidence" value="ECO:0007669"/>
    <property type="project" value="InterPro"/>
</dbReference>
<dbReference type="Gene3D" id="3.30.190.20">
    <property type="match status" value="1"/>
</dbReference>
<evidence type="ECO:0000313" key="11">
    <source>
        <dbReference type="Proteomes" id="UP000231453"/>
    </source>
</evidence>
<evidence type="ECO:0000256" key="3">
    <source>
        <dbReference type="ARBA" id="ARBA00022730"/>
    </source>
</evidence>
<evidence type="ECO:0000256" key="8">
    <source>
        <dbReference type="ARBA" id="ARBA00035241"/>
    </source>
</evidence>
<keyword evidence="3 9" id="KW-0699">rRNA-binding</keyword>
<dbReference type="GO" id="GO:0006412">
    <property type="term" value="P:translation"/>
    <property type="evidence" value="ECO:0007669"/>
    <property type="project" value="UniProtKB-UniRule"/>
</dbReference>
<accession>A0A2M7V9E3</accession>
<dbReference type="InterPro" id="IPR016095">
    <property type="entry name" value="Ribosomal_uL1_3-a/b-sand"/>
</dbReference>
<dbReference type="InterPro" id="IPR002143">
    <property type="entry name" value="Ribosomal_uL1"/>
</dbReference>
<evidence type="ECO:0000256" key="7">
    <source>
        <dbReference type="ARBA" id="ARBA00023274"/>
    </source>
</evidence>
<dbReference type="GO" id="GO:0006417">
    <property type="term" value="P:regulation of translation"/>
    <property type="evidence" value="ECO:0007669"/>
    <property type="project" value="UniProtKB-KW"/>
</dbReference>
<dbReference type="Proteomes" id="UP000231453">
    <property type="component" value="Unassembled WGS sequence"/>
</dbReference>
<keyword evidence="9" id="KW-0820">tRNA-binding</keyword>
<comment type="caution">
    <text evidence="10">The sequence shown here is derived from an EMBL/GenBank/DDBJ whole genome shotgun (WGS) entry which is preliminary data.</text>
</comment>
<evidence type="ECO:0000256" key="1">
    <source>
        <dbReference type="ARBA" id="ARBA00010531"/>
    </source>
</evidence>
<dbReference type="GO" id="GO:0000049">
    <property type="term" value="F:tRNA binding"/>
    <property type="evidence" value="ECO:0007669"/>
    <property type="project" value="UniProtKB-KW"/>
</dbReference>
<dbReference type="Gene3D" id="3.40.50.790">
    <property type="match status" value="1"/>
</dbReference>
<dbReference type="CDD" id="cd00403">
    <property type="entry name" value="Ribosomal_L1"/>
    <property type="match status" value="1"/>
</dbReference>
<keyword evidence="7 9" id="KW-0687">Ribonucleoprotein</keyword>
<comment type="subunit">
    <text evidence="9">Part of the 50S ribosomal subunit.</text>
</comment>
<dbReference type="InterPro" id="IPR028364">
    <property type="entry name" value="Ribosomal_uL1/biogenesis"/>
</dbReference>
<dbReference type="NCBIfam" id="TIGR01169">
    <property type="entry name" value="rplA_bact"/>
    <property type="match status" value="1"/>
</dbReference>
<dbReference type="PIRSF" id="PIRSF002155">
    <property type="entry name" value="Ribosomal_L1"/>
    <property type="match status" value="1"/>
</dbReference>
<dbReference type="HAMAP" id="MF_01318_B">
    <property type="entry name" value="Ribosomal_uL1_B"/>
    <property type="match status" value="1"/>
</dbReference>
<dbReference type="SUPFAM" id="SSF56808">
    <property type="entry name" value="Ribosomal protein L1"/>
    <property type="match status" value="1"/>
</dbReference>